<dbReference type="EMBL" id="JAEUBD010001266">
    <property type="protein sequence ID" value="KAH3663113.1"/>
    <property type="molecule type" value="Genomic_DNA"/>
</dbReference>
<protein>
    <submittedName>
        <fullName evidence="1">Uncharacterized protein</fullName>
    </submittedName>
</protein>
<evidence type="ECO:0000313" key="1">
    <source>
        <dbReference type="EMBL" id="KAH3663113.1"/>
    </source>
</evidence>
<gene>
    <name evidence="1" type="ORF">OGATHE_004689</name>
</gene>
<dbReference type="AlphaFoldDB" id="A0A9P8NZK4"/>
<reference evidence="1" key="2">
    <citation type="submission" date="2021-01" db="EMBL/GenBank/DDBJ databases">
        <authorList>
            <person name="Schikora-Tamarit M.A."/>
        </authorList>
    </citation>
    <scope>NUCLEOTIDE SEQUENCE</scope>
    <source>
        <strain evidence="1">NCAIM Y.01608</strain>
    </source>
</reference>
<organism evidence="1 2">
    <name type="scientific">Ogataea polymorpha</name>
    <dbReference type="NCBI Taxonomy" id="460523"/>
    <lineage>
        <taxon>Eukaryota</taxon>
        <taxon>Fungi</taxon>
        <taxon>Dikarya</taxon>
        <taxon>Ascomycota</taxon>
        <taxon>Saccharomycotina</taxon>
        <taxon>Pichiomycetes</taxon>
        <taxon>Pichiales</taxon>
        <taxon>Pichiaceae</taxon>
        <taxon>Ogataea</taxon>
    </lineage>
</organism>
<reference evidence="1" key="1">
    <citation type="journal article" date="2021" name="Open Biol.">
        <title>Shared evolutionary footprints suggest mitochondrial oxidative damage underlies multiple complex I losses in fungi.</title>
        <authorList>
            <person name="Schikora-Tamarit M.A."/>
            <person name="Marcet-Houben M."/>
            <person name="Nosek J."/>
            <person name="Gabaldon T."/>
        </authorList>
    </citation>
    <scope>NUCLEOTIDE SEQUENCE</scope>
    <source>
        <strain evidence="1">NCAIM Y.01608</strain>
    </source>
</reference>
<proteinExistence type="predicted"/>
<accession>A0A9P8NZK4</accession>
<keyword evidence="2" id="KW-1185">Reference proteome</keyword>
<sequence length="153" mass="16100">MGLFAGSNGTPAEAGAATFADGEKLGMSSSFDDRSANLFTSDPVGVNEGVSMLNFLRAPESAVSDCTAKGEEPRILGLEGVTPALAPEKLSEDSVVDADIGSDIGFTACGVDLTSLPFFLEGSSWLKEQPFFSHLQKPCIFMFLHGMVLAHSY</sequence>
<evidence type="ECO:0000313" key="2">
    <source>
        <dbReference type="Proteomes" id="UP000788993"/>
    </source>
</evidence>
<dbReference type="Proteomes" id="UP000788993">
    <property type="component" value="Unassembled WGS sequence"/>
</dbReference>
<comment type="caution">
    <text evidence="1">The sequence shown here is derived from an EMBL/GenBank/DDBJ whole genome shotgun (WGS) entry which is preliminary data.</text>
</comment>
<name>A0A9P8NZK4_9ASCO</name>